<dbReference type="FunFam" id="1.25.40.10:FF:000344">
    <property type="entry name" value="Pentatricopeptide repeat-containing protein"/>
    <property type="match status" value="1"/>
</dbReference>
<feature type="repeat" description="PPR" evidence="3">
    <location>
        <begin position="486"/>
        <end position="516"/>
    </location>
</feature>
<feature type="domain" description="DYW" evidence="5">
    <location>
        <begin position="732"/>
        <end position="784"/>
    </location>
</feature>
<comment type="caution">
    <text evidence="6">The sequence shown here is derived from an EMBL/GenBank/DDBJ whole genome shotgun (WGS) entry which is preliminary data.</text>
</comment>
<feature type="repeat" description="PPR" evidence="3">
    <location>
        <begin position="112"/>
        <end position="146"/>
    </location>
</feature>
<dbReference type="OrthoDB" id="185373at2759"/>
<dbReference type="PANTHER" id="PTHR47926">
    <property type="entry name" value="PENTATRICOPEPTIDE REPEAT-CONTAINING PROTEIN"/>
    <property type="match status" value="1"/>
</dbReference>
<dbReference type="Proteomes" id="UP000516437">
    <property type="component" value="Chromosome 5"/>
</dbReference>
<evidence type="ECO:0000256" key="2">
    <source>
        <dbReference type="ARBA" id="ARBA00022737"/>
    </source>
</evidence>
<dbReference type="PROSITE" id="PS51375">
    <property type="entry name" value="PPR"/>
    <property type="match status" value="6"/>
</dbReference>
<dbReference type="InterPro" id="IPR032867">
    <property type="entry name" value="DYW_dom"/>
</dbReference>
<dbReference type="FunFam" id="1.25.40.10:FF:000031">
    <property type="entry name" value="Pentatricopeptide repeat-containing protein mitochondrial"/>
    <property type="match status" value="1"/>
</dbReference>
<keyword evidence="7" id="KW-1185">Reference proteome</keyword>
<keyword evidence="2" id="KW-0677">Repeat</keyword>
<dbReference type="InterPro" id="IPR046848">
    <property type="entry name" value="E_motif"/>
</dbReference>
<dbReference type="GO" id="GO:0003723">
    <property type="term" value="F:RNA binding"/>
    <property type="evidence" value="ECO:0007669"/>
    <property type="project" value="InterPro"/>
</dbReference>
<dbReference type="NCBIfam" id="TIGR00756">
    <property type="entry name" value="PPR"/>
    <property type="match status" value="6"/>
</dbReference>
<gene>
    <name evidence="6" type="ORF">CJ030_MR5G004759</name>
</gene>
<evidence type="ECO:0000256" key="3">
    <source>
        <dbReference type="PROSITE-ProRule" id="PRU00708"/>
    </source>
</evidence>
<dbReference type="FunFam" id="1.25.40.10:FF:000682">
    <property type="entry name" value="Pentatricopeptide repeat-containing protein At3g16610"/>
    <property type="match status" value="1"/>
</dbReference>
<comment type="similarity">
    <text evidence="1">Belongs to the PPR family. PCMP-H subfamily.</text>
</comment>
<dbReference type="Pfam" id="PF14432">
    <property type="entry name" value="DYW_deaminase"/>
    <property type="match status" value="1"/>
</dbReference>
<organism evidence="6 7">
    <name type="scientific">Morella rubra</name>
    <name type="common">Chinese bayberry</name>
    <dbReference type="NCBI Taxonomy" id="262757"/>
    <lineage>
        <taxon>Eukaryota</taxon>
        <taxon>Viridiplantae</taxon>
        <taxon>Streptophyta</taxon>
        <taxon>Embryophyta</taxon>
        <taxon>Tracheophyta</taxon>
        <taxon>Spermatophyta</taxon>
        <taxon>Magnoliopsida</taxon>
        <taxon>eudicotyledons</taxon>
        <taxon>Gunneridae</taxon>
        <taxon>Pentapetalae</taxon>
        <taxon>rosids</taxon>
        <taxon>fabids</taxon>
        <taxon>Fagales</taxon>
        <taxon>Myricaceae</taxon>
        <taxon>Morella</taxon>
    </lineage>
</organism>
<dbReference type="Gene3D" id="1.25.40.10">
    <property type="entry name" value="Tetratricopeptide repeat domain"/>
    <property type="match status" value="4"/>
</dbReference>
<dbReference type="Pfam" id="PF13812">
    <property type="entry name" value="PPR_3"/>
    <property type="match status" value="1"/>
</dbReference>
<proteinExistence type="inferred from homology"/>
<dbReference type="Pfam" id="PF20431">
    <property type="entry name" value="E_motif"/>
    <property type="match status" value="1"/>
</dbReference>
<dbReference type="EMBL" id="RXIC02000023">
    <property type="protein sequence ID" value="KAB1212133.1"/>
    <property type="molecule type" value="Genomic_DNA"/>
</dbReference>
<evidence type="ECO:0000256" key="4">
    <source>
        <dbReference type="SAM" id="MobiDB-lite"/>
    </source>
</evidence>
<feature type="compositionally biased region" description="Basic and acidic residues" evidence="4">
    <location>
        <begin position="804"/>
        <end position="817"/>
    </location>
</feature>
<dbReference type="Pfam" id="PF01535">
    <property type="entry name" value="PPR"/>
    <property type="match status" value="4"/>
</dbReference>
<accession>A0A6A1VHJ2</accession>
<name>A0A6A1VHJ2_9ROSI</name>
<protein>
    <recommendedName>
        <fullName evidence="5">DYW domain-containing protein</fullName>
    </recommendedName>
</protein>
<feature type="repeat" description="PPR" evidence="3">
    <location>
        <begin position="517"/>
        <end position="551"/>
    </location>
</feature>
<feature type="region of interest" description="Disordered" evidence="4">
    <location>
        <begin position="801"/>
        <end position="850"/>
    </location>
</feature>
<dbReference type="GO" id="GO:0009451">
    <property type="term" value="P:RNA modification"/>
    <property type="evidence" value="ECO:0007669"/>
    <property type="project" value="InterPro"/>
</dbReference>
<feature type="repeat" description="PPR" evidence="3">
    <location>
        <begin position="182"/>
        <end position="212"/>
    </location>
</feature>
<dbReference type="InterPro" id="IPR011990">
    <property type="entry name" value="TPR-like_helical_dom_sf"/>
</dbReference>
<dbReference type="Pfam" id="PF13041">
    <property type="entry name" value="PPR_2"/>
    <property type="match status" value="3"/>
</dbReference>
<dbReference type="GO" id="GO:0008270">
    <property type="term" value="F:zinc ion binding"/>
    <property type="evidence" value="ECO:0007669"/>
    <property type="project" value="InterPro"/>
</dbReference>
<sequence length="850" mass="94280">MIWGARGLCRFSNRRGLLTNCQAHCNALKSLAEDCITQEEAFQTTAKYYTGLLEACIRSKSLSQGKKIHQHLLKNSTSFIDSPVLEKLAHLYIACDEVQLGRCVFDEIPYPTVIVWNLMIRAYAWHGPFEEAIHLYHRMLDIGVKPTKFTFPFVLKACSGLQAMEVGREVHDHVKRLGLDSDVFVCTALIDMYAKSGDLGEAQKIFNGMLYRDVVAWNAMIAGFSLHGLYDDTVRLVVEMQKAGTSPNSSTIVAVLPTVGQANALSQGKAMHAYSMRRNFCNDVVLETGLLDMYGRCHCISHARTIFDMISVKNEVCWSAMIGAYVLCDSMVEALALYDELVHKSVINTTSVTLAIILRACARLTDFSRGRRLHCYAIKSGLDLDTMVGNTLLSMYAKCGVIDDALRFFDLMVFKDTVSYGAIMSGCMQNGYAEEVLLIFHQMQLCGIDPDLATLLGVLPACSHLAAFQHGGCGHGYSIVHGFVTETSICNALIDMYSKCGKINIARQVFDRMNSKDIISWNALIVGYGVHGLGGEALSLFNNFLESGLKPDDVTFIAILSACSHSGHVTEGKQWFNAMSLDFNIIPRIEHYICMVDLLGRAGLLDEAHSLILSMPFEPDVRLWSALLAACRIHKNIELGEEVSKKIQGIGAESTGNFVLLSNIYSAVGRWDDAEDVRITQKDRGFKKSPGCSWVEVNGVIHAFVGGDRSHPESSQINRKLDELLVEMKRLGYRAESSFVLQDVEEEEKERILLYHSEKLAIAFAILSLSPTKPILITKNLRVKRVQRWSIPCPLGSCKKRGLGGRDPHVSQTKLDHNLTPTQPKARAGAPGDPRQTASPSWKLWLSDSN</sequence>
<evidence type="ECO:0000259" key="5">
    <source>
        <dbReference type="Pfam" id="PF14432"/>
    </source>
</evidence>
<evidence type="ECO:0000256" key="1">
    <source>
        <dbReference type="ARBA" id="ARBA00006643"/>
    </source>
</evidence>
<reference evidence="6 7" key="1">
    <citation type="journal article" date="2019" name="Plant Biotechnol. J.">
        <title>The red bayberry genome and genetic basis of sex determination.</title>
        <authorList>
            <person name="Jia H.M."/>
            <person name="Jia H.J."/>
            <person name="Cai Q.L."/>
            <person name="Wang Y."/>
            <person name="Zhao H.B."/>
            <person name="Yang W.F."/>
            <person name="Wang G.Y."/>
            <person name="Li Y.H."/>
            <person name="Zhan D.L."/>
            <person name="Shen Y.T."/>
            <person name="Niu Q.F."/>
            <person name="Chang L."/>
            <person name="Qiu J."/>
            <person name="Zhao L."/>
            <person name="Xie H.B."/>
            <person name="Fu W.Y."/>
            <person name="Jin J."/>
            <person name="Li X.W."/>
            <person name="Jiao Y."/>
            <person name="Zhou C.C."/>
            <person name="Tu T."/>
            <person name="Chai C.Y."/>
            <person name="Gao J.L."/>
            <person name="Fan L.J."/>
            <person name="van de Weg E."/>
            <person name="Wang J.Y."/>
            <person name="Gao Z.S."/>
        </authorList>
    </citation>
    <scope>NUCLEOTIDE SEQUENCE [LARGE SCALE GENOMIC DNA]</scope>
    <source>
        <tissue evidence="6">Leaves</tissue>
    </source>
</reference>
<dbReference type="AlphaFoldDB" id="A0A6A1VHJ2"/>
<evidence type="ECO:0000313" key="7">
    <source>
        <dbReference type="Proteomes" id="UP000516437"/>
    </source>
</evidence>
<dbReference type="Pfam" id="PF20430">
    <property type="entry name" value="Eplus_motif"/>
    <property type="match status" value="1"/>
</dbReference>
<feature type="repeat" description="PPR" evidence="3">
    <location>
        <begin position="416"/>
        <end position="450"/>
    </location>
</feature>
<dbReference type="InterPro" id="IPR046960">
    <property type="entry name" value="PPR_At4g14850-like_plant"/>
</dbReference>
<dbReference type="FunFam" id="1.25.40.10:FF:000366">
    <property type="entry name" value="Pentatricopeptide (PPR) repeat-containing protein"/>
    <property type="match status" value="1"/>
</dbReference>
<evidence type="ECO:0000313" key="6">
    <source>
        <dbReference type="EMBL" id="KAB1212133.1"/>
    </source>
</evidence>
<dbReference type="InterPro" id="IPR002885">
    <property type="entry name" value="PPR_rpt"/>
</dbReference>
<feature type="repeat" description="PPR" evidence="3">
    <location>
        <begin position="213"/>
        <end position="247"/>
    </location>
</feature>
<dbReference type="PANTHER" id="PTHR47926:SF536">
    <property type="entry name" value="DYW DOMAIN-CONTAINING PROTEIN"/>
    <property type="match status" value="1"/>
</dbReference>
<dbReference type="InterPro" id="IPR046849">
    <property type="entry name" value="E2_motif"/>
</dbReference>